<evidence type="ECO:0000256" key="6">
    <source>
        <dbReference type="ARBA" id="ARBA00022827"/>
    </source>
</evidence>
<keyword evidence="8 11" id="KW-0249">Electron transport</keyword>
<dbReference type="PRINTS" id="PR00409">
    <property type="entry name" value="PHDIOXRDTASE"/>
</dbReference>
<dbReference type="GO" id="GO:0050660">
    <property type="term" value="F:flavin adenine dinucleotide binding"/>
    <property type="evidence" value="ECO:0007669"/>
    <property type="project" value="InterPro"/>
</dbReference>
<evidence type="ECO:0000256" key="9">
    <source>
        <dbReference type="ARBA" id="ARBA00023004"/>
    </source>
</evidence>
<dbReference type="NCBIfam" id="NF000798">
    <property type="entry name" value="PRK00054.1-3"/>
    <property type="match status" value="1"/>
</dbReference>
<keyword evidence="10 11" id="KW-0411">Iron-sulfur</keyword>
<dbReference type="InterPro" id="IPR017927">
    <property type="entry name" value="FAD-bd_FR_type"/>
</dbReference>
<dbReference type="PANTHER" id="PTHR43513">
    <property type="entry name" value="DIHYDROOROTATE DEHYDROGENASE B (NAD(+)), ELECTRON TRANSFER SUBUNIT"/>
    <property type="match status" value="1"/>
</dbReference>
<comment type="pathway">
    <text evidence="11">Pyrimidine metabolism; UMP biosynthesis via de novo pathway; orotate from (S)-dihydroorotate (NAD(+) route): step 1/1.</text>
</comment>
<dbReference type="Pfam" id="PF10418">
    <property type="entry name" value="DHODB_Fe-S_bind"/>
    <property type="match status" value="1"/>
</dbReference>
<dbReference type="InterPro" id="IPR017938">
    <property type="entry name" value="Riboflavin_synthase-like_b-brl"/>
</dbReference>
<proteinExistence type="inferred from homology"/>
<dbReference type="Gene3D" id="3.40.50.80">
    <property type="entry name" value="Nucleotide-binding domain of ferredoxin-NADP reductase (FNR) module"/>
    <property type="match status" value="1"/>
</dbReference>
<dbReference type="InterPro" id="IPR023455">
    <property type="entry name" value="Dihydroorotate_DHASE_ETsu"/>
</dbReference>
<dbReference type="PROSITE" id="PS51384">
    <property type="entry name" value="FAD_FR"/>
    <property type="match status" value="1"/>
</dbReference>
<dbReference type="InterPro" id="IPR037117">
    <property type="entry name" value="Dihydroorotate_DH_ele_sf"/>
</dbReference>
<dbReference type="PANTHER" id="PTHR43513:SF3">
    <property type="entry name" value="DIHYDROOROTATE DEHYDROGENASE B (NAD(+)), ELECTRON TRANSFER SUBUNIT-RELATED"/>
    <property type="match status" value="1"/>
</dbReference>
<dbReference type="InterPro" id="IPR039261">
    <property type="entry name" value="FNR_nucleotide-bd"/>
</dbReference>
<dbReference type="GO" id="GO:0044205">
    <property type="term" value="P:'de novo' UMP biosynthetic process"/>
    <property type="evidence" value="ECO:0007669"/>
    <property type="project" value="UniProtKB-UniRule"/>
</dbReference>
<keyword evidence="3 11" id="KW-0285">Flavoprotein</keyword>
<evidence type="ECO:0000256" key="2">
    <source>
        <dbReference type="ARBA" id="ARBA00022448"/>
    </source>
</evidence>
<name>A0A844FI83_9FIRM</name>
<dbReference type="Gene3D" id="2.40.30.10">
    <property type="entry name" value="Translation factors"/>
    <property type="match status" value="1"/>
</dbReference>
<dbReference type="Gene3D" id="2.10.240.10">
    <property type="entry name" value="Dihydroorotate dehydrogenase, electron transfer subunit"/>
    <property type="match status" value="1"/>
</dbReference>
<evidence type="ECO:0000313" key="16">
    <source>
        <dbReference type="Proteomes" id="UP000462760"/>
    </source>
</evidence>
<dbReference type="UniPathway" id="UPA00070">
    <property type="reaction ID" value="UER00945"/>
</dbReference>
<dbReference type="GO" id="GO:0046872">
    <property type="term" value="F:metal ion binding"/>
    <property type="evidence" value="ECO:0007669"/>
    <property type="project" value="UniProtKB-KW"/>
</dbReference>
<evidence type="ECO:0000313" key="15">
    <source>
        <dbReference type="EMBL" id="MSS43680.1"/>
    </source>
</evidence>
<feature type="domain" description="FAD-binding FR-type" evidence="14">
    <location>
        <begin position="3"/>
        <end position="97"/>
    </location>
</feature>
<evidence type="ECO:0000256" key="5">
    <source>
        <dbReference type="ARBA" id="ARBA00022723"/>
    </source>
</evidence>
<dbReference type="Proteomes" id="UP000462760">
    <property type="component" value="Unassembled WGS sequence"/>
</dbReference>
<dbReference type="SUPFAM" id="SSF63380">
    <property type="entry name" value="Riboflavin synthase domain-like"/>
    <property type="match status" value="1"/>
</dbReference>
<dbReference type="GO" id="GO:0016491">
    <property type="term" value="F:oxidoreductase activity"/>
    <property type="evidence" value="ECO:0007669"/>
    <property type="project" value="InterPro"/>
</dbReference>
<evidence type="ECO:0000256" key="13">
    <source>
        <dbReference type="PIRSR" id="PIRSR006816-2"/>
    </source>
</evidence>
<comment type="caution">
    <text evidence="11">Lacks conserved residue(s) required for the propagation of feature annotation.</text>
</comment>
<comment type="caution">
    <text evidence="15">The sequence shown here is derived from an EMBL/GenBank/DDBJ whole genome shotgun (WGS) entry which is preliminary data.</text>
</comment>
<evidence type="ECO:0000256" key="10">
    <source>
        <dbReference type="ARBA" id="ARBA00023014"/>
    </source>
</evidence>
<organism evidence="15 16">
    <name type="scientific">Anaerosalibacter bizertensis</name>
    <dbReference type="NCBI Taxonomy" id="932217"/>
    <lineage>
        <taxon>Bacteria</taxon>
        <taxon>Bacillati</taxon>
        <taxon>Bacillota</taxon>
        <taxon>Tissierellia</taxon>
        <taxon>Tissierellales</taxon>
        <taxon>Sporanaerobacteraceae</taxon>
        <taxon>Anaerosalibacter</taxon>
    </lineage>
</organism>
<dbReference type="CDD" id="cd06218">
    <property type="entry name" value="DHOD_e_trans"/>
    <property type="match status" value="1"/>
</dbReference>
<keyword evidence="7 11" id="KW-0665">Pyrimidine biosynthesis</keyword>
<gene>
    <name evidence="11" type="primary">pyrK</name>
    <name evidence="15" type="ORF">FYJ27_08070</name>
</gene>
<evidence type="ECO:0000256" key="4">
    <source>
        <dbReference type="ARBA" id="ARBA00022714"/>
    </source>
</evidence>
<dbReference type="HAMAP" id="MF_01211">
    <property type="entry name" value="DHODB_Fe_S_bind"/>
    <property type="match status" value="1"/>
</dbReference>
<feature type="binding site" evidence="11 12">
    <location>
        <begin position="50"/>
        <end position="53"/>
    </location>
    <ligand>
        <name>FAD</name>
        <dbReference type="ChEBI" id="CHEBI:57692"/>
    </ligand>
</feature>
<dbReference type="EMBL" id="VULR01000010">
    <property type="protein sequence ID" value="MSS43680.1"/>
    <property type="molecule type" value="Genomic_DNA"/>
</dbReference>
<dbReference type="PIRSF" id="PIRSF006816">
    <property type="entry name" value="Cyc3_hyd_g"/>
    <property type="match status" value="1"/>
</dbReference>
<comment type="function">
    <text evidence="11">Responsible for channeling the electrons from the oxidation of dihydroorotate from the FMN redox center in the PyrD type B subunit to the ultimate electron acceptor NAD(+).</text>
</comment>
<dbReference type="SUPFAM" id="SSF52343">
    <property type="entry name" value="Ferredoxin reductase-like, C-terminal NADP-linked domain"/>
    <property type="match status" value="1"/>
</dbReference>
<accession>A0A844FI83</accession>
<evidence type="ECO:0000259" key="14">
    <source>
        <dbReference type="PROSITE" id="PS51384"/>
    </source>
</evidence>
<comment type="similarity">
    <text evidence="1 11">Belongs to the PyrK family.</text>
</comment>
<evidence type="ECO:0000256" key="12">
    <source>
        <dbReference type="PIRSR" id="PIRSR006816-1"/>
    </source>
</evidence>
<comment type="subunit">
    <text evidence="11">Heterotetramer of 2 PyrK and 2 PyrD type B subunits.</text>
</comment>
<feature type="binding site" evidence="11 13">
    <location>
        <position position="229"/>
    </location>
    <ligand>
        <name>[2Fe-2S] cluster</name>
        <dbReference type="ChEBI" id="CHEBI:190135"/>
    </ligand>
</feature>
<evidence type="ECO:0000256" key="11">
    <source>
        <dbReference type="HAMAP-Rule" id="MF_01211"/>
    </source>
</evidence>
<dbReference type="GO" id="GO:0051537">
    <property type="term" value="F:2 iron, 2 sulfur cluster binding"/>
    <property type="evidence" value="ECO:0007669"/>
    <property type="project" value="UniProtKB-KW"/>
</dbReference>
<dbReference type="RefSeq" id="WP_326831058.1">
    <property type="nucleotide sequence ID" value="NZ_VULR01000010.1"/>
</dbReference>
<keyword evidence="5 11" id="KW-0479">Metal-binding</keyword>
<sequence>MKPKQCSGKVVSNIKILDNIYEMKLTGDFQGNPGQFYMLRSWGKEPFLSRPLSICNIEGNLLTFLYEVKGKGTDIFSKLREGDVLNLLGPLGTGFPLNNKGKIGVVAGGIGIAPMIYLCRSLKGDIDFYGGFREKSFYMDRIEENIDKLYISTDSGKEGHNGFITDIFNPEEYSVVYTCGPMPMMSKVKNICEGKNVPLYISMEKRMACGVGACLGCSIKTTSGIRRVCKDGPVFRGEEIIFHD</sequence>
<dbReference type="GO" id="GO:0009055">
    <property type="term" value="F:electron transfer activity"/>
    <property type="evidence" value="ECO:0007669"/>
    <property type="project" value="UniProtKB-UniRule"/>
</dbReference>
<keyword evidence="9 11" id="KW-0408">Iron</keyword>
<evidence type="ECO:0000256" key="1">
    <source>
        <dbReference type="ARBA" id="ARBA00006422"/>
    </source>
</evidence>
<comment type="cofactor">
    <cofactor evidence="11 12">
        <name>FAD</name>
        <dbReference type="ChEBI" id="CHEBI:57692"/>
    </cofactor>
    <text evidence="11 12">Binds 1 FAD per subunit.</text>
</comment>
<evidence type="ECO:0000256" key="3">
    <source>
        <dbReference type="ARBA" id="ARBA00022630"/>
    </source>
</evidence>
<feature type="binding site" evidence="11 12">
    <location>
        <begin position="72"/>
        <end position="73"/>
    </location>
    <ligand>
        <name>FAD</name>
        <dbReference type="ChEBI" id="CHEBI:57692"/>
    </ligand>
</feature>
<dbReference type="AlphaFoldDB" id="A0A844FI83"/>
<keyword evidence="4 11" id="KW-0001">2Fe-2S</keyword>
<feature type="binding site" evidence="11 13">
    <location>
        <position position="214"/>
    </location>
    <ligand>
        <name>[2Fe-2S] cluster</name>
        <dbReference type="ChEBI" id="CHEBI:190135"/>
    </ligand>
</feature>
<keyword evidence="6 11" id="KW-0274">FAD</keyword>
<keyword evidence="2 11" id="KW-0813">Transport</keyword>
<dbReference type="InterPro" id="IPR019480">
    <property type="entry name" value="Dihydroorotate_DH_Fe-S-bd"/>
</dbReference>
<protein>
    <recommendedName>
        <fullName evidence="11">Dihydroorotate dehydrogenase B (NAD(+)), electron transfer subunit</fullName>
    </recommendedName>
    <alternativeName>
        <fullName evidence="11">Dihydroorotate oxidase B, electron transfer subunit</fullName>
    </alternativeName>
</protein>
<reference evidence="15 16" key="1">
    <citation type="submission" date="2019-08" db="EMBL/GenBank/DDBJ databases">
        <title>In-depth cultivation of the pig gut microbiome towards novel bacterial diversity and tailored functional studies.</title>
        <authorList>
            <person name="Wylensek D."/>
            <person name="Hitch T.C.A."/>
            <person name="Clavel T."/>
        </authorList>
    </citation>
    <scope>NUCLEOTIDE SEQUENCE [LARGE SCALE GENOMIC DNA]</scope>
    <source>
        <strain evidence="15 16">Med78-601-WT-4W-RMD-3</strain>
    </source>
</reference>
<evidence type="ECO:0000256" key="7">
    <source>
        <dbReference type="ARBA" id="ARBA00022975"/>
    </source>
</evidence>
<comment type="cofactor">
    <cofactor evidence="13">
        <name>[2Fe-2S] cluster</name>
        <dbReference type="ChEBI" id="CHEBI:190135"/>
    </cofactor>
    <text evidence="13">Binds 1 [2Fe-2S] cluster per subunit.</text>
</comment>
<feature type="binding site" evidence="11 13">
    <location>
        <position position="217"/>
    </location>
    <ligand>
        <name>[2Fe-2S] cluster</name>
        <dbReference type="ChEBI" id="CHEBI:190135"/>
    </ligand>
</feature>
<feature type="binding site" evidence="11 13">
    <location>
        <position position="209"/>
    </location>
    <ligand>
        <name>[2Fe-2S] cluster</name>
        <dbReference type="ChEBI" id="CHEBI:190135"/>
    </ligand>
</feature>
<dbReference type="InterPro" id="IPR050353">
    <property type="entry name" value="PyrK_electron_transfer"/>
</dbReference>
<comment type="cofactor">
    <cofactor evidence="11">
        <name>[2Fe-2S] cluster</name>
        <dbReference type="ChEBI" id="CHEBI:190135"/>
    </cofactor>
    <text evidence="11">Binds 1 [2Fe-2S] cluster per subunit.</text>
</comment>
<evidence type="ECO:0000256" key="8">
    <source>
        <dbReference type="ARBA" id="ARBA00022982"/>
    </source>
</evidence>
<dbReference type="InterPro" id="IPR012165">
    <property type="entry name" value="Cyt_c3_hydrogenase_gsu"/>
</dbReference>